<dbReference type="PROSITE" id="PS50088">
    <property type="entry name" value="ANK_REPEAT"/>
    <property type="match status" value="1"/>
</dbReference>
<evidence type="ECO:0000313" key="4">
    <source>
        <dbReference type="Proteomes" id="UP001497623"/>
    </source>
</evidence>
<dbReference type="AlphaFoldDB" id="A0AAV2QN78"/>
<dbReference type="Pfam" id="PF13920">
    <property type="entry name" value="zf-C3HC4_3"/>
    <property type="match status" value="1"/>
</dbReference>
<dbReference type="PANTHER" id="PTHR46224:SF64">
    <property type="entry name" value="IQ MOTIF AND ANKYRIN REPEAT DOMAIN-CONTAINING PROTEIN 1"/>
    <property type="match status" value="1"/>
</dbReference>
<keyword evidence="4" id="KW-1185">Reference proteome</keyword>
<sequence length="176" mass="18899">MKSVHYAAFMINGATLSMGDPIEGKEELVTLLILYGANIEAVSSDGKSSLLWACEAGHVSTAKILLEEGANPNNCDCKGNTPIQVAIDKGYTELVSLMSNPSTERLQSMTLHEVASESSSSTKYPSSGERKSPVSTATSNLECVVCMDDPRTSTVMTLPCRHAVTCQRCMDDMEAR</sequence>
<dbReference type="InterPro" id="IPR036770">
    <property type="entry name" value="Ankyrin_rpt-contain_sf"/>
</dbReference>
<keyword evidence="1" id="KW-0040">ANK repeat</keyword>
<feature type="region of interest" description="Disordered" evidence="2">
    <location>
        <begin position="111"/>
        <end position="134"/>
    </location>
</feature>
<dbReference type="Gene3D" id="1.25.40.20">
    <property type="entry name" value="Ankyrin repeat-containing domain"/>
    <property type="match status" value="1"/>
</dbReference>
<feature type="repeat" description="ANK" evidence="1">
    <location>
        <begin position="45"/>
        <end position="77"/>
    </location>
</feature>
<dbReference type="Pfam" id="PF12796">
    <property type="entry name" value="Ank_2"/>
    <property type="match status" value="1"/>
</dbReference>
<feature type="compositionally biased region" description="Low complexity" evidence="2">
    <location>
        <begin position="116"/>
        <end position="127"/>
    </location>
</feature>
<dbReference type="SMART" id="SM00248">
    <property type="entry name" value="ANK"/>
    <property type="match status" value="2"/>
</dbReference>
<evidence type="ECO:0000313" key="3">
    <source>
        <dbReference type="EMBL" id="CAL4094473.1"/>
    </source>
</evidence>
<dbReference type="InterPro" id="IPR051616">
    <property type="entry name" value="Cul2-RING_E3_ligase_SR"/>
</dbReference>
<feature type="non-terminal residue" evidence="3">
    <location>
        <position position="176"/>
    </location>
</feature>
<proteinExistence type="predicted"/>
<dbReference type="PROSITE" id="PS50297">
    <property type="entry name" value="ANK_REP_REGION"/>
    <property type="match status" value="1"/>
</dbReference>
<protein>
    <submittedName>
        <fullName evidence="3">Uncharacterized protein</fullName>
    </submittedName>
</protein>
<organism evidence="3 4">
    <name type="scientific">Meganyctiphanes norvegica</name>
    <name type="common">Northern krill</name>
    <name type="synonym">Thysanopoda norvegica</name>
    <dbReference type="NCBI Taxonomy" id="48144"/>
    <lineage>
        <taxon>Eukaryota</taxon>
        <taxon>Metazoa</taxon>
        <taxon>Ecdysozoa</taxon>
        <taxon>Arthropoda</taxon>
        <taxon>Crustacea</taxon>
        <taxon>Multicrustacea</taxon>
        <taxon>Malacostraca</taxon>
        <taxon>Eumalacostraca</taxon>
        <taxon>Eucarida</taxon>
        <taxon>Euphausiacea</taxon>
        <taxon>Euphausiidae</taxon>
        <taxon>Meganyctiphanes</taxon>
    </lineage>
</organism>
<dbReference type="Gene3D" id="3.30.40.10">
    <property type="entry name" value="Zinc/RING finger domain, C3HC4 (zinc finger)"/>
    <property type="match status" value="1"/>
</dbReference>
<accession>A0AAV2QN78</accession>
<name>A0AAV2QN78_MEGNR</name>
<dbReference type="InterPro" id="IPR013083">
    <property type="entry name" value="Znf_RING/FYVE/PHD"/>
</dbReference>
<dbReference type="EMBL" id="CAXKWB010009362">
    <property type="protein sequence ID" value="CAL4094473.1"/>
    <property type="molecule type" value="Genomic_DNA"/>
</dbReference>
<dbReference type="SUPFAM" id="SSF57850">
    <property type="entry name" value="RING/U-box"/>
    <property type="match status" value="1"/>
</dbReference>
<dbReference type="SUPFAM" id="SSF48403">
    <property type="entry name" value="Ankyrin repeat"/>
    <property type="match status" value="1"/>
</dbReference>
<evidence type="ECO:0000256" key="2">
    <source>
        <dbReference type="SAM" id="MobiDB-lite"/>
    </source>
</evidence>
<dbReference type="InterPro" id="IPR002110">
    <property type="entry name" value="Ankyrin_rpt"/>
</dbReference>
<dbReference type="Proteomes" id="UP001497623">
    <property type="component" value="Unassembled WGS sequence"/>
</dbReference>
<comment type="caution">
    <text evidence="3">The sequence shown here is derived from an EMBL/GenBank/DDBJ whole genome shotgun (WGS) entry which is preliminary data.</text>
</comment>
<dbReference type="PANTHER" id="PTHR46224">
    <property type="entry name" value="ANKYRIN REPEAT FAMILY PROTEIN"/>
    <property type="match status" value="1"/>
</dbReference>
<gene>
    <name evidence="3" type="ORF">MNOR_LOCUS15155</name>
</gene>
<reference evidence="3 4" key="1">
    <citation type="submission" date="2024-05" db="EMBL/GenBank/DDBJ databases">
        <authorList>
            <person name="Wallberg A."/>
        </authorList>
    </citation>
    <scope>NUCLEOTIDE SEQUENCE [LARGE SCALE GENOMIC DNA]</scope>
</reference>
<evidence type="ECO:0000256" key="1">
    <source>
        <dbReference type="PROSITE-ProRule" id="PRU00023"/>
    </source>
</evidence>